<comment type="caution">
    <text evidence="3">The sequence shown here is derived from an EMBL/GenBank/DDBJ whole genome shotgun (WGS) entry which is preliminary data.</text>
</comment>
<sequence length="355" mass="38666">MAVGKSGSVENGSAENDFVLLMNAAFYVLSGCFQPLLMTSLKDAGVADPTCQLYMFFYYLGPASFIFTLSGDRSEWPSNRAIIKAVGIALFDIVAAAMNYTGASMAGPTIFAIVYSSVTVWAALFSQLFLGRKMNLGQWMFVLVVFGGLMLTTGGSMHLGKDVVNGLVLILFGSMMHALTYVMCEAVMTVGEHILTIRQNCAIQGIVAAFCYLLWQAVYTYPRFEDKIWEPMQDAGSTIAYASYLLLAFALSNTVHSITFFHTLQKFPGGATSAGVMKGLQAVLVFVFTDWVYCGKTGGEEMCFTRGKFLSLLTVTGGVVGYGYATQKRRQIELREEAGYEQVANIGMDPLEAVN</sequence>
<feature type="transmembrane region" description="Helical" evidence="1">
    <location>
        <begin position="139"/>
        <end position="160"/>
    </location>
</feature>
<feature type="transmembrane region" description="Helical" evidence="1">
    <location>
        <begin position="110"/>
        <end position="130"/>
    </location>
</feature>
<accession>A0AAD2GCM8</accession>
<dbReference type="PROSITE" id="PS51257">
    <property type="entry name" value="PROKAR_LIPOPROTEIN"/>
    <property type="match status" value="1"/>
</dbReference>
<name>A0AAD2GCM8_9STRA</name>
<dbReference type="SUPFAM" id="SSF103481">
    <property type="entry name" value="Multidrug resistance efflux transporter EmrE"/>
    <property type="match status" value="1"/>
</dbReference>
<feature type="transmembrane region" description="Helical" evidence="1">
    <location>
        <begin position="53"/>
        <end position="69"/>
    </location>
</feature>
<feature type="domain" description="EamA" evidence="2">
    <location>
        <begin position="56"/>
        <end position="153"/>
    </location>
</feature>
<evidence type="ECO:0000313" key="4">
    <source>
        <dbReference type="Proteomes" id="UP001295423"/>
    </source>
</evidence>
<dbReference type="PANTHER" id="PTHR13146:SF1">
    <property type="entry name" value="SUGAR PHOSPHATE TRANSPORTER DOMAIN-CONTAINING PROTEIN"/>
    <property type="match status" value="1"/>
</dbReference>
<feature type="transmembrane region" description="Helical" evidence="1">
    <location>
        <begin position="305"/>
        <end position="325"/>
    </location>
</feature>
<organism evidence="3 4">
    <name type="scientific">Cylindrotheca closterium</name>
    <dbReference type="NCBI Taxonomy" id="2856"/>
    <lineage>
        <taxon>Eukaryota</taxon>
        <taxon>Sar</taxon>
        <taxon>Stramenopiles</taxon>
        <taxon>Ochrophyta</taxon>
        <taxon>Bacillariophyta</taxon>
        <taxon>Bacillariophyceae</taxon>
        <taxon>Bacillariophycidae</taxon>
        <taxon>Bacillariales</taxon>
        <taxon>Bacillariaceae</taxon>
        <taxon>Cylindrotheca</taxon>
    </lineage>
</organism>
<dbReference type="PANTHER" id="PTHR13146">
    <property type="match status" value="1"/>
</dbReference>
<dbReference type="InterPro" id="IPR000620">
    <property type="entry name" value="EamA_dom"/>
</dbReference>
<keyword evidence="1" id="KW-0812">Transmembrane</keyword>
<dbReference type="AlphaFoldDB" id="A0AAD2GCM8"/>
<dbReference type="Proteomes" id="UP001295423">
    <property type="component" value="Unassembled WGS sequence"/>
</dbReference>
<feature type="transmembrane region" description="Helical" evidence="1">
    <location>
        <begin position="166"/>
        <end position="190"/>
    </location>
</feature>
<dbReference type="Pfam" id="PF00892">
    <property type="entry name" value="EamA"/>
    <property type="match status" value="1"/>
</dbReference>
<proteinExistence type="predicted"/>
<feature type="transmembrane region" description="Helical" evidence="1">
    <location>
        <begin position="20"/>
        <end position="41"/>
    </location>
</feature>
<evidence type="ECO:0000313" key="3">
    <source>
        <dbReference type="EMBL" id="CAJ1968880.1"/>
    </source>
</evidence>
<evidence type="ECO:0000259" key="2">
    <source>
        <dbReference type="Pfam" id="PF00892"/>
    </source>
</evidence>
<protein>
    <recommendedName>
        <fullName evidence="2">EamA domain-containing protein</fullName>
    </recommendedName>
</protein>
<keyword evidence="4" id="KW-1185">Reference proteome</keyword>
<reference evidence="3" key="1">
    <citation type="submission" date="2023-08" db="EMBL/GenBank/DDBJ databases">
        <authorList>
            <person name="Audoor S."/>
            <person name="Bilcke G."/>
        </authorList>
    </citation>
    <scope>NUCLEOTIDE SEQUENCE</scope>
</reference>
<feature type="transmembrane region" description="Helical" evidence="1">
    <location>
        <begin position="276"/>
        <end position="293"/>
    </location>
</feature>
<feature type="transmembrane region" description="Helical" evidence="1">
    <location>
        <begin position="202"/>
        <end position="221"/>
    </location>
</feature>
<dbReference type="EMBL" id="CAKOGP040002413">
    <property type="protein sequence ID" value="CAJ1968880.1"/>
    <property type="molecule type" value="Genomic_DNA"/>
</dbReference>
<evidence type="ECO:0000256" key="1">
    <source>
        <dbReference type="SAM" id="Phobius"/>
    </source>
</evidence>
<feature type="transmembrane region" description="Helical" evidence="1">
    <location>
        <begin position="241"/>
        <end position="264"/>
    </location>
</feature>
<keyword evidence="1" id="KW-1133">Transmembrane helix</keyword>
<dbReference type="GO" id="GO:0016020">
    <property type="term" value="C:membrane"/>
    <property type="evidence" value="ECO:0007669"/>
    <property type="project" value="InterPro"/>
</dbReference>
<keyword evidence="1" id="KW-0472">Membrane</keyword>
<dbReference type="InterPro" id="IPR037185">
    <property type="entry name" value="EmrE-like"/>
</dbReference>
<feature type="transmembrane region" description="Helical" evidence="1">
    <location>
        <begin position="81"/>
        <end position="98"/>
    </location>
</feature>
<gene>
    <name evidence="3" type="ORF">CYCCA115_LOCUS23441</name>
</gene>